<evidence type="ECO:0000313" key="3">
    <source>
        <dbReference type="Proteomes" id="UP001139447"/>
    </source>
</evidence>
<evidence type="ECO:0000259" key="1">
    <source>
        <dbReference type="Pfam" id="PF00534"/>
    </source>
</evidence>
<proteinExistence type="predicted"/>
<dbReference type="AlphaFoldDB" id="A0A9X2ARM2"/>
<keyword evidence="3" id="KW-1185">Reference proteome</keyword>
<dbReference type="PANTHER" id="PTHR45947">
    <property type="entry name" value="SULFOQUINOVOSYL TRANSFERASE SQD2"/>
    <property type="match status" value="1"/>
</dbReference>
<dbReference type="InterPro" id="IPR001296">
    <property type="entry name" value="Glyco_trans_1"/>
</dbReference>
<evidence type="ECO:0000313" key="2">
    <source>
        <dbReference type="EMBL" id="MCJ0764331.1"/>
    </source>
</evidence>
<dbReference type="InterPro" id="IPR050194">
    <property type="entry name" value="Glycosyltransferase_grp1"/>
</dbReference>
<dbReference type="PANTHER" id="PTHR45947:SF3">
    <property type="entry name" value="SULFOQUINOVOSYL TRANSFERASE SQD2"/>
    <property type="match status" value="1"/>
</dbReference>
<dbReference type="SUPFAM" id="SSF53756">
    <property type="entry name" value="UDP-Glycosyltransferase/glycogen phosphorylase"/>
    <property type="match status" value="1"/>
</dbReference>
<dbReference type="RefSeq" id="WP_243306939.1">
    <property type="nucleotide sequence ID" value="NZ_JALGBI010000001.1"/>
</dbReference>
<dbReference type="Pfam" id="PF00534">
    <property type="entry name" value="Glycos_transf_1"/>
    <property type="match status" value="1"/>
</dbReference>
<accession>A0A9X2ARM2</accession>
<name>A0A9X2ARM2_9BURK</name>
<feature type="domain" description="Glycosyl transferase family 1" evidence="1">
    <location>
        <begin position="57"/>
        <end position="219"/>
    </location>
</feature>
<dbReference type="Proteomes" id="UP001139447">
    <property type="component" value="Unassembled WGS sequence"/>
</dbReference>
<dbReference type="GO" id="GO:0016758">
    <property type="term" value="F:hexosyltransferase activity"/>
    <property type="evidence" value="ECO:0007669"/>
    <property type="project" value="TreeGrafter"/>
</dbReference>
<gene>
    <name evidence="2" type="ORF">MMF98_14030</name>
</gene>
<comment type="caution">
    <text evidence="2">The sequence shown here is derived from an EMBL/GenBank/DDBJ whole genome shotgun (WGS) entry which is preliminary data.</text>
</comment>
<dbReference type="EMBL" id="JALGBI010000001">
    <property type="protein sequence ID" value="MCJ0764331.1"/>
    <property type="molecule type" value="Genomic_DNA"/>
</dbReference>
<dbReference type="Gene3D" id="3.40.50.2000">
    <property type="entry name" value="Glycogen Phosphorylase B"/>
    <property type="match status" value="1"/>
</dbReference>
<organism evidence="2 3">
    <name type="scientific">Variovorax terrae</name>
    <dbReference type="NCBI Taxonomy" id="2923278"/>
    <lineage>
        <taxon>Bacteria</taxon>
        <taxon>Pseudomonadati</taxon>
        <taxon>Pseudomonadota</taxon>
        <taxon>Betaproteobacteria</taxon>
        <taxon>Burkholderiales</taxon>
        <taxon>Comamonadaceae</taxon>
        <taxon>Variovorax</taxon>
    </lineage>
</organism>
<dbReference type="CDD" id="cd03801">
    <property type="entry name" value="GT4_PimA-like"/>
    <property type="match status" value="1"/>
</dbReference>
<sequence>MDYLAAKFSGDLVIVTNDGTKFQILAKHLRIEKKVHQLFNGIETGFLNELLKTSIPLGLKKNKLTIGYVGRLSWWKRQDLAIQAFSRFKALHPEISAELLFIGGGEDEQKLRALATTENISEHIKFLGHVGGDTYINALASCDVFLFLYDASNLGNSLWEVMLSGRPVIARSTGDTQLVLEGKGPLIVNVDKNLDEIVSALSRVLEDPGHLRKMAADGRDFVKGFLTSWEVRVEKELRLIEQAILDRAKERADA</sequence>
<protein>
    <submittedName>
        <fullName evidence="2">Glycosyltransferase family 4 protein</fullName>
    </submittedName>
</protein>
<reference evidence="2" key="1">
    <citation type="submission" date="2022-03" db="EMBL/GenBank/DDBJ databases">
        <authorList>
            <person name="Woo C.Y."/>
        </authorList>
    </citation>
    <scope>NUCLEOTIDE SEQUENCE</scope>
    <source>
        <strain evidence="2">CYS-02</strain>
    </source>
</reference>